<feature type="chain" id="PRO_5036985204" evidence="3">
    <location>
        <begin position="38"/>
        <end position="761"/>
    </location>
</feature>
<accession>A0A975EZ99</accession>
<evidence type="ECO:0000256" key="2">
    <source>
        <dbReference type="ARBA" id="ARBA00022737"/>
    </source>
</evidence>
<sequence length="761" mass="80516">MKQSNVKANVCAFGGAAALITAALLTAALLFTGCSNAAGGSDSGGSGGGGTPPAPPGPFAVTFSVDGTPANGTLKAKVGGSEINSGDKVEKGKTVIFTATPAPNYKVKEWKVDGTVVTGNTTDTYTHPVTKEHDVKVSFEALPAGYASYTVKHYQEKAEGGYPEEPTETETLSGKVGESAAYTQKTYEGFTYKSSLTEVNGNVQLSGTIESDGSTVIKLFYERKTVHVTFNLAGGNVGGNAGPIVKTGKYGATFTAPADPVKTDAVFKGWNPVLPSPLLFPVADAEYTAQWTPRYTITFGVDGTPANGTLNATVDGNEIHSGAKVEEDKTVTFTATPESGYKVKEWKVGGAVVTGSTSNTYTHPVTEAVAVTVSFEVGSAVLTLSSGTTTVKVTAKTFDNSAITVEGCNEASLASSYTETTLHPKGTTVVLKGKIIDLTCKKNNQLTALDVQDLSALQSLACYGNQLIALNVQGLSALQWLNCYDNKLTALNVQGLSNLKELSCDKNKLTSLNVQGLSNLEELNCSKNQLTSLNVQGLSKLQKLNCYGNKLTALNVQGLSALQKLNCEANQLTALNVQGLSALKELHCNINQLESLNVQGLSNLKELSCAFNKLKSLNVQGLSALQQLYCGPNKLTTLNVQGLSALQTLNCSGNELPALNVQGLSNLKELSCAINKLNAQALTQVLTDLLPRTPEDKAKCTLYFEGPPLQDYEGNQIPEGNYTDFTSPSALKTAFDSAKTRNWKMYKYINENGKPKEVELN</sequence>
<feature type="domain" description="Bacterial repeat" evidence="4">
    <location>
        <begin position="74"/>
        <end position="141"/>
    </location>
</feature>
<dbReference type="AlphaFoldDB" id="A0A975EZ99"/>
<dbReference type="EMBL" id="CP054257">
    <property type="protein sequence ID" value="QTQ11522.1"/>
    <property type="molecule type" value="Genomic_DNA"/>
</dbReference>
<dbReference type="GO" id="GO:0035591">
    <property type="term" value="F:signaling adaptor activity"/>
    <property type="evidence" value="ECO:0007669"/>
    <property type="project" value="TreeGrafter"/>
</dbReference>
<dbReference type="RefSeq" id="WP_210118318.1">
    <property type="nucleotide sequence ID" value="NZ_CP054257.1"/>
</dbReference>
<feature type="domain" description="Bacterial repeat" evidence="4">
    <location>
        <begin position="310"/>
        <end position="377"/>
    </location>
</feature>
<keyword evidence="1" id="KW-0433">Leucine-rich repeat</keyword>
<dbReference type="Proteomes" id="UP000671995">
    <property type="component" value="Chromosome"/>
</dbReference>
<dbReference type="InterPro" id="IPR044060">
    <property type="entry name" value="Bacterial_rp_domain"/>
</dbReference>
<reference evidence="5" key="1">
    <citation type="submission" date="2020-05" db="EMBL/GenBank/DDBJ databases">
        <authorList>
            <person name="Zeng H."/>
            <person name="Chan Y.K."/>
            <person name="Watt R.M."/>
        </authorList>
    </citation>
    <scope>NUCLEOTIDE SEQUENCE</scope>
    <source>
        <strain evidence="5">ATCC 700773</strain>
    </source>
</reference>
<keyword evidence="3" id="KW-0732">Signal</keyword>
<protein>
    <submittedName>
        <fullName evidence="5">Leucine-rich repeat domain-containing protein</fullName>
    </submittedName>
</protein>
<dbReference type="PANTHER" id="PTHR47566">
    <property type="match status" value="1"/>
</dbReference>
<dbReference type="SUPFAM" id="SSF52058">
    <property type="entry name" value="L domain-like"/>
    <property type="match status" value="1"/>
</dbReference>
<dbReference type="InterPro" id="IPR032675">
    <property type="entry name" value="LRR_dom_sf"/>
</dbReference>
<evidence type="ECO:0000313" key="5">
    <source>
        <dbReference type="EMBL" id="QTQ11522.1"/>
    </source>
</evidence>
<evidence type="ECO:0000259" key="4">
    <source>
        <dbReference type="Pfam" id="PF18998"/>
    </source>
</evidence>
<evidence type="ECO:0000256" key="1">
    <source>
        <dbReference type="ARBA" id="ARBA00022614"/>
    </source>
</evidence>
<feature type="signal peptide" evidence="3">
    <location>
        <begin position="1"/>
        <end position="37"/>
    </location>
</feature>
<proteinExistence type="predicted"/>
<reference evidence="5" key="2">
    <citation type="journal article" date="2021" name="Microbiol. Resour. Announc.">
        <title>Complete Genome Sequences of Three Human Oral Treponema parvum Isolates.</title>
        <authorList>
            <person name="Zeng H."/>
            <person name="Watt R.M."/>
        </authorList>
    </citation>
    <scope>NUCLEOTIDE SEQUENCE</scope>
    <source>
        <strain evidence="5">ATCC 700773</strain>
    </source>
</reference>
<organism evidence="5 6">
    <name type="scientific">Treponema parvum</name>
    <dbReference type="NCBI Taxonomy" id="138851"/>
    <lineage>
        <taxon>Bacteria</taxon>
        <taxon>Pseudomonadati</taxon>
        <taxon>Spirochaetota</taxon>
        <taxon>Spirochaetia</taxon>
        <taxon>Spirochaetales</taxon>
        <taxon>Treponemataceae</taxon>
        <taxon>Treponema</taxon>
    </lineage>
</organism>
<dbReference type="InterPro" id="IPR003591">
    <property type="entry name" value="Leu-rich_rpt_typical-subtyp"/>
</dbReference>
<dbReference type="Gene3D" id="3.80.10.10">
    <property type="entry name" value="Ribonuclease Inhibitor"/>
    <property type="match status" value="2"/>
</dbReference>
<name>A0A975EZ99_9SPIR</name>
<dbReference type="InterPro" id="IPR052574">
    <property type="entry name" value="CDIRP"/>
</dbReference>
<keyword evidence="2" id="KW-0677">Repeat</keyword>
<dbReference type="PANTHER" id="PTHR47566:SF1">
    <property type="entry name" value="PROTEIN NUD1"/>
    <property type="match status" value="1"/>
</dbReference>
<evidence type="ECO:0000256" key="3">
    <source>
        <dbReference type="SAM" id="SignalP"/>
    </source>
</evidence>
<dbReference type="Pfam" id="PF18998">
    <property type="entry name" value="Flg_new_2"/>
    <property type="match status" value="2"/>
</dbReference>
<gene>
    <name evidence="5" type="ORF">HRI96_04465</name>
</gene>
<evidence type="ECO:0000313" key="6">
    <source>
        <dbReference type="Proteomes" id="UP000671995"/>
    </source>
</evidence>
<dbReference type="SMART" id="SM00369">
    <property type="entry name" value="LRR_TYP"/>
    <property type="match status" value="5"/>
</dbReference>
<dbReference type="PROSITE" id="PS51257">
    <property type="entry name" value="PROKAR_LIPOPROTEIN"/>
    <property type="match status" value="1"/>
</dbReference>